<dbReference type="AlphaFoldDB" id="A0A094Q873"/>
<comment type="cofactor">
    <cofactor evidence="1">
        <name>pyridoxal 5'-phosphate</name>
        <dbReference type="ChEBI" id="CHEBI:597326"/>
    </cofactor>
</comment>
<dbReference type="Gene3D" id="3.90.1150.10">
    <property type="entry name" value="Aspartate Aminotransferase, domain 1"/>
    <property type="match status" value="1"/>
</dbReference>
<dbReference type="PANTHER" id="PTHR11601:SF34">
    <property type="entry name" value="CYSTEINE DESULFURASE"/>
    <property type="match status" value="1"/>
</dbReference>
<dbReference type="InterPro" id="IPR015422">
    <property type="entry name" value="PyrdxlP-dep_Trfase_small"/>
</dbReference>
<sequence length="348" mass="36735">MVRVTGNFGGQAPLSEVVRSAISAAFDAGWADPKKLSQASTRSRILESQALESIAARLSLTVDQIEVVGEEELAPYLALSGFLSPKKELGIGAIDRGKIRALGRTHASHRIIPVDQHGALVADEISMDSVLSLQVANGETGIVQDLPTLSARAECVVLDATTSGSRIALGTTWDAAVFSSSSWGGPQGIAIIGIRNSAQWRYPLPHIAPIRTPGGYSLPLLLASSVALENFTEDSLHLRTLNQHLRKTIVAAIPGSYCVGDIEKSLPHLLTIILPDTISEMVVRDLDALGITVEAGSACSPVDLAPSHVLAAMGLPTEGAIRIRLRDSHSVSEIDELVAALVKVCSDL</sequence>
<comment type="caution">
    <text evidence="2">The sequence shown here is derived from an EMBL/GenBank/DDBJ whole genome shotgun (WGS) entry which is preliminary data.</text>
</comment>
<dbReference type="InterPro" id="IPR015421">
    <property type="entry name" value="PyrdxlP-dep_Trfase_major"/>
</dbReference>
<dbReference type="PANTHER" id="PTHR11601">
    <property type="entry name" value="CYSTEINE DESULFURYLASE FAMILY MEMBER"/>
    <property type="match status" value="1"/>
</dbReference>
<reference evidence="2" key="1">
    <citation type="submission" date="2014-05" db="EMBL/GenBank/DDBJ databases">
        <title>Key roles for freshwater Actinobacteria revealed by deep metagenomic sequencing.</title>
        <authorList>
            <person name="Ghai R."/>
            <person name="Mizuno C.M."/>
            <person name="Picazo A."/>
            <person name="Camacho A."/>
            <person name="Rodriguez-Valera F."/>
        </authorList>
    </citation>
    <scope>NUCLEOTIDE SEQUENCE</scope>
</reference>
<dbReference type="InterPro" id="IPR015424">
    <property type="entry name" value="PyrdxlP-dep_Trfase"/>
</dbReference>
<evidence type="ECO:0000313" key="2">
    <source>
        <dbReference type="EMBL" id="KGA20420.1"/>
    </source>
</evidence>
<organism evidence="2">
    <name type="scientific">freshwater metagenome</name>
    <dbReference type="NCBI Taxonomy" id="449393"/>
    <lineage>
        <taxon>unclassified sequences</taxon>
        <taxon>metagenomes</taxon>
        <taxon>ecological metagenomes</taxon>
    </lineage>
</organism>
<evidence type="ECO:0000256" key="1">
    <source>
        <dbReference type="ARBA" id="ARBA00001933"/>
    </source>
</evidence>
<proteinExistence type="predicted"/>
<dbReference type="SUPFAM" id="SSF53383">
    <property type="entry name" value="PLP-dependent transferases"/>
    <property type="match status" value="1"/>
</dbReference>
<protein>
    <submittedName>
        <fullName evidence="2">Uncharacterized protein</fullName>
    </submittedName>
</protein>
<accession>A0A094Q873</accession>
<gene>
    <name evidence="2" type="ORF">GM50_1685</name>
</gene>
<name>A0A094Q873_9ZZZZ</name>
<dbReference type="EMBL" id="JNSK01000003">
    <property type="protein sequence ID" value="KGA20420.1"/>
    <property type="molecule type" value="Genomic_DNA"/>
</dbReference>
<dbReference type="Gene3D" id="3.40.640.10">
    <property type="entry name" value="Type I PLP-dependent aspartate aminotransferase-like (Major domain)"/>
    <property type="match status" value="1"/>
</dbReference>